<evidence type="ECO:0000259" key="7">
    <source>
        <dbReference type="PROSITE" id="PS50847"/>
    </source>
</evidence>
<feature type="transmembrane region" description="Helical" evidence="6">
    <location>
        <begin position="53"/>
        <end position="71"/>
    </location>
</feature>
<proteinExistence type="predicted"/>
<name>A0A0R1TCT2_9LACO</name>
<evidence type="ECO:0000313" key="9">
    <source>
        <dbReference type="Proteomes" id="UP000051048"/>
    </source>
</evidence>
<keyword evidence="1" id="KW-0134">Cell wall</keyword>
<evidence type="ECO:0000256" key="6">
    <source>
        <dbReference type="SAM" id="Phobius"/>
    </source>
</evidence>
<evidence type="ECO:0000256" key="3">
    <source>
        <dbReference type="ARBA" id="ARBA00022729"/>
    </source>
</evidence>
<keyword evidence="6" id="KW-0812">Transmembrane</keyword>
<keyword evidence="3" id="KW-0732">Signal</keyword>
<organism evidence="8 9">
    <name type="scientific">Ligilactobacillus equi DSM 15833 = JCM 10991</name>
    <dbReference type="NCBI Taxonomy" id="1423740"/>
    <lineage>
        <taxon>Bacteria</taxon>
        <taxon>Bacillati</taxon>
        <taxon>Bacillota</taxon>
        <taxon>Bacilli</taxon>
        <taxon>Lactobacillales</taxon>
        <taxon>Lactobacillaceae</taxon>
        <taxon>Ligilactobacillus</taxon>
    </lineage>
</organism>
<protein>
    <recommendedName>
        <fullName evidence="7">Gram-positive cocci surface proteins LPxTG domain-containing protein</fullName>
    </recommendedName>
</protein>
<evidence type="ECO:0000256" key="2">
    <source>
        <dbReference type="ARBA" id="ARBA00022525"/>
    </source>
</evidence>
<accession>A0A0R1TCT2</accession>
<keyword evidence="6" id="KW-0472">Membrane</keyword>
<dbReference type="AlphaFoldDB" id="A0A0R1TCT2"/>
<dbReference type="Pfam" id="PF00746">
    <property type="entry name" value="Gram_pos_anchor"/>
    <property type="match status" value="1"/>
</dbReference>
<evidence type="ECO:0000256" key="1">
    <source>
        <dbReference type="ARBA" id="ARBA00022512"/>
    </source>
</evidence>
<dbReference type="NCBIfam" id="TIGR01167">
    <property type="entry name" value="LPXTG_anchor"/>
    <property type="match status" value="1"/>
</dbReference>
<keyword evidence="6" id="KW-1133">Transmembrane helix</keyword>
<dbReference type="PATRIC" id="fig|1423740.3.peg.972"/>
<reference evidence="8 9" key="1">
    <citation type="journal article" date="2015" name="Genome Announc.">
        <title>Expanding the biotechnology potential of lactobacilli through comparative genomics of 213 strains and associated genera.</title>
        <authorList>
            <person name="Sun Z."/>
            <person name="Harris H.M."/>
            <person name="McCann A."/>
            <person name="Guo C."/>
            <person name="Argimon S."/>
            <person name="Zhang W."/>
            <person name="Yang X."/>
            <person name="Jeffery I.B."/>
            <person name="Cooney J.C."/>
            <person name="Kagawa T.F."/>
            <person name="Liu W."/>
            <person name="Song Y."/>
            <person name="Salvetti E."/>
            <person name="Wrobel A."/>
            <person name="Rasinkangas P."/>
            <person name="Parkhill J."/>
            <person name="Rea M.C."/>
            <person name="O'Sullivan O."/>
            <person name="Ritari J."/>
            <person name="Douillard F.P."/>
            <person name="Paul Ross R."/>
            <person name="Yang R."/>
            <person name="Briner A.E."/>
            <person name="Felis G.E."/>
            <person name="de Vos W.M."/>
            <person name="Barrangou R."/>
            <person name="Klaenhammer T.R."/>
            <person name="Caufield P.W."/>
            <person name="Cui Y."/>
            <person name="Zhang H."/>
            <person name="O'Toole P.W."/>
        </authorList>
    </citation>
    <scope>NUCLEOTIDE SEQUENCE [LARGE SCALE GENOMIC DNA]</scope>
    <source>
        <strain evidence="8 9">DSM 15833</strain>
    </source>
</reference>
<dbReference type="InterPro" id="IPR019931">
    <property type="entry name" value="LPXTG_anchor"/>
</dbReference>
<gene>
    <name evidence="8" type="ORF">FC36_GL000904</name>
</gene>
<keyword evidence="2" id="KW-0964">Secreted</keyword>
<keyword evidence="4" id="KW-0572">Peptidoglycan-anchor</keyword>
<evidence type="ECO:0000313" key="8">
    <source>
        <dbReference type="EMBL" id="KRL78944.1"/>
    </source>
</evidence>
<dbReference type="PROSITE" id="PS50847">
    <property type="entry name" value="GRAM_POS_ANCHORING"/>
    <property type="match status" value="1"/>
</dbReference>
<feature type="domain" description="Gram-positive cocci surface proteins LPxTG" evidence="7">
    <location>
        <begin position="42"/>
        <end position="78"/>
    </location>
</feature>
<evidence type="ECO:0000256" key="5">
    <source>
        <dbReference type="SAM" id="MobiDB-lite"/>
    </source>
</evidence>
<dbReference type="Proteomes" id="UP000051048">
    <property type="component" value="Unassembled WGS sequence"/>
</dbReference>
<evidence type="ECO:0000256" key="4">
    <source>
        <dbReference type="ARBA" id="ARBA00023088"/>
    </source>
</evidence>
<comment type="caution">
    <text evidence="8">The sequence shown here is derived from an EMBL/GenBank/DDBJ whole genome shotgun (WGS) entry which is preliminary data.</text>
</comment>
<feature type="region of interest" description="Disordered" evidence="5">
    <location>
        <begin position="29"/>
        <end position="51"/>
    </location>
</feature>
<sequence>MDAKSKLANLNITANATSASQMAKAKKDQAASVTEVTEEKTLPQTGEENGQQAGLLGAALVGMGMLLGFGAKKKKEQD</sequence>
<dbReference type="EMBL" id="AZFH01000134">
    <property type="protein sequence ID" value="KRL78944.1"/>
    <property type="molecule type" value="Genomic_DNA"/>
</dbReference>